<dbReference type="Gene3D" id="2.40.50.140">
    <property type="entry name" value="Nucleic acid-binding proteins"/>
    <property type="match status" value="1"/>
</dbReference>
<dbReference type="AlphaFoldDB" id="A0A517YZ28"/>
<dbReference type="Gene3D" id="3.90.226.10">
    <property type="entry name" value="2-enoyl-CoA Hydratase, Chain A, domain 1"/>
    <property type="match status" value="1"/>
</dbReference>
<evidence type="ECO:0000313" key="11">
    <source>
        <dbReference type="Proteomes" id="UP000317369"/>
    </source>
</evidence>
<dbReference type="EMBL" id="CP036425">
    <property type="protein sequence ID" value="QDU35481.1"/>
    <property type="molecule type" value="Genomic_DNA"/>
</dbReference>
<evidence type="ECO:0000256" key="2">
    <source>
        <dbReference type="ARBA" id="ARBA00022692"/>
    </source>
</evidence>
<evidence type="ECO:0000256" key="4">
    <source>
        <dbReference type="ARBA" id="ARBA00023136"/>
    </source>
</evidence>
<evidence type="ECO:0000256" key="6">
    <source>
        <dbReference type="SAM" id="Phobius"/>
    </source>
</evidence>
<feature type="transmembrane region" description="Helical" evidence="6">
    <location>
        <begin position="458"/>
        <end position="477"/>
    </location>
</feature>
<feature type="compositionally biased region" description="Polar residues" evidence="5">
    <location>
        <begin position="97"/>
        <end position="126"/>
    </location>
</feature>
<feature type="transmembrane region" description="Helical" evidence="6">
    <location>
        <begin position="432"/>
        <end position="452"/>
    </location>
</feature>
<dbReference type="RefSeq" id="WP_145080893.1">
    <property type="nucleotide sequence ID" value="NZ_CP036425.1"/>
</dbReference>
<reference evidence="10 11" key="1">
    <citation type="submission" date="2019-02" db="EMBL/GenBank/DDBJ databases">
        <title>Deep-cultivation of Planctomycetes and their phenomic and genomic characterization uncovers novel biology.</title>
        <authorList>
            <person name="Wiegand S."/>
            <person name="Jogler M."/>
            <person name="Boedeker C."/>
            <person name="Pinto D."/>
            <person name="Vollmers J."/>
            <person name="Rivas-Marin E."/>
            <person name="Kohn T."/>
            <person name="Peeters S.H."/>
            <person name="Heuer A."/>
            <person name="Rast P."/>
            <person name="Oberbeckmann S."/>
            <person name="Bunk B."/>
            <person name="Jeske O."/>
            <person name="Meyerdierks A."/>
            <person name="Storesund J.E."/>
            <person name="Kallscheuer N."/>
            <person name="Luecker S."/>
            <person name="Lage O.M."/>
            <person name="Pohl T."/>
            <person name="Merkel B.J."/>
            <person name="Hornburger P."/>
            <person name="Mueller R.-W."/>
            <person name="Bruemmer F."/>
            <person name="Labrenz M."/>
            <person name="Spormann A.M."/>
            <person name="Op den Camp H."/>
            <person name="Overmann J."/>
            <person name="Amann R."/>
            <person name="Jetten M.S.M."/>
            <person name="Mascher T."/>
            <person name="Medema M.H."/>
            <person name="Devos D.P."/>
            <person name="Kaster A.-K."/>
            <person name="Ovreas L."/>
            <person name="Rohde M."/>
            <person name="Galperin M.Y."/>
            <person name="Jogler C."/>
        </authorList>
    </citation>
    <scope>NUCLEOTIDE SEQUENCE [LARGE SCALE GENOMIC DNA]</scope>
    <source>
        <strain evidence="10 11">KS4</strain>
    </source>
</reference>
<dbReference type="PANTHER" id="PTHR33507:SF3">
    <property type="entry name" value="INNER MEMBRANE PROTEIN YBBJ"/>
    <property type="match status" value="1"/>
</dbReference>
<feature type="domain" description="NfeD-like C-terminal" evidence="7">
    <location>
        <begin position="601"/>
        <end position="651"/>
    </location>
</feature>
<evidence type="ECO:0000259" key="7">
    <source>
        <dbReference type="Pfam" id="PF01957"/>
    </source>
</evidence>
<dbReference type="Proteomes" id="UP000317369">
    <property type="component" value="Chromosome"/>
</dbReference>
<evidence type="ECO:0000256" key="5">
    <source>
        <dbReference type="SAM" id="MobiDB-lite"/>
    </source>
</evidence>
<dbReference type="KEGG" id="pcor:KS4_35640"/>
<keyword evidence="4 6" id="KW-0472">Membrane</keyword>
<evidence type="ECO:0000259" key="8">
    <source>
        <dbReference type="Pfam" id="PF24961"/>
    </source>
</evidence>
<keyword evidence="2 6" id="KW-0812">Transmembrane</keyword>
<dbReference type="InterPro" id="IPR056739">
    <property type="entry name" value="NfeD_membrane"/>
</dbReference>
<name>A0A517YZ28_9BACT</name>
<gene>
    <name evidence="10" type="ORF">KS4_35640</name>
</gene>
<dbReference type="OrthoDB" id="284354at2"/>
<dbReference type="CDD" id="cd07021">
    <property type="entry name" value="Clp_protease_NfeD_like"/>
    <property type="match status" value="1"/>
</dbReference>
<feature type="compositionally biased region" description="Low complexity" evidence="5">
    <location>
        <begin position="30"/>
        <end position="44"/>
    </location>
</feature>
<dbReference type="InterPro" id="IPR056738">
    <property type="entry name" value="NfeD1b_N"/>
</dbReference>
<keyword evidence="11" id="KW-1185">Reference proteome</keyword>
<sequence length="655" mass="69872">MKKQACYSGLFYIITLLLITLLLFPSIQAQQSSSTPPQSPPQTSNESADNAKQTDKNQPLIFDWTNGPSSPASSSETNASADLSDKPSTDADPEIDGSNNPNFGSAISSSPTNFTPNNPSLAATKPSGSTIAVIPVETEIYSFVKTSMERRVQRAVDSGASLIVFEFNTFGGELPAALEIAKFIKDPVKVPVETIAWVNNKAYSAGILLASACDEIVMSPASTIGDSAPIQPGAELSPTERAKALSPLLEEFRDNAREAGLDYAPFHAMCVLGVEVFYIQNPKTGERHLVNQADYAWMVNGDDFDTTLYKDDPYAVGAVTYEIAPINQPQLKGTWEPVSVLPSGAMLPNGLVHPGNTLFTLNQTRAQDIGISKATIATNQELEQYYSAHSLIVIPQTWSEGAAAFLTNPLIRGFLVIALLVGAYMEFQTPGIGIAGAVAVLALIILLGAPLIAGFADVWHIVMFFIGFVLLVIEIAFTPTFGLLGILGILMMFAGLVLSVVPSGGGPSFGPVPLPPSYQWGRVMGSTLSILGGTFVSVVCMYFITRYFGKIPFLNRLVLEDDMLLVDGSEVGMGLGRDEEAKRWSDVSGAEVLGEGEISEGAVGTADTDLRPAGTADFDGAKVDVVTRGEWIEIGIEVRVVEVSGNIIVVEEVRS</sequence>
<dbReference type="InterPro" id="IPR029045">
    <property type="entry name" value="ClpP/crotonase-like_dom_sf"/>
</dbReference>
<accession>A0A517YZ28</accession>
<dbReference type="InterPro" id="IPR002810">
    <property type="entry name" value="NfeD-like_C"/>
</dbReference>
<feature type="compositionally biased region" description="Low complexity" evidence="5">
    <location>
        <begin position="69"/>
        <end position="81"/>
    </location>
</feature>
<dbReference type="InterPro" id="IPR012340">
    <property type="entry name" value="NA-bd_OB-fold"/>
</dbReference>
<proteinExistence type="predicted"/>
<dbReference type="PANTHER" id="PTHR33507">
    <property type="entry name" value="INNER MEMBRANE PROTEIN YBBJ"/>
    <property type="match status" value="1"/>
</dbReference>
<protein>
    <submittedName>
        <fullName evidence="10">Uncharacterized protein</fullName>
    </submittedName>
</protein>
<dbReference type="InterPro" id="IPR052165">
    <property type="entry name" value="Membrane_assoc_protease"/>
</dbReference>
<dbReference type="Pfam" id="PF01957">
    <property type="entry name" value="NfeD"/>
    <property type="match status" value="1"/>
</dbReference>
<feature type="transmembrane region" description="Helical" evidence="6">
    <location>
        <begin position="484"/>
        <end position="503"/>
    </location>
</feature>
<dbReference type="Pfam" id="PF24961">
    <property type="entry name" value="NfeD_membrane"/>
    <property type="match status" value="1"/>
</dbReference>
<evidence type="ECO:0000256" key="3">
    <source>
        <dbReference type="ARBA" id="ARBA00022989"/>
    </source>
</evidence>
<dbReference type="Pfam" id="PF25145">
    <property type="entry name" value="NfeD1b_N"/>
    <property type="match status" value="1"/>
</dbReference>
<feature type="transmembrane region" description="Helical" evidence="6">
    <location>
        <begin position="402"/>
        <end position="425"/>
    </location>
</feature>
<dbReference type="SUPFAM" id="SSF52096">
    <property type="entry name" value="ClpP/crotonase"/>
    <property type="match status" value="1"/>
</dbReference>
<dbReference type="GO" id="GO:0005886">
    <property type="term" value="C:plasma membrane"/>
    <property type="evidence" value="ECO:0007669"/>
    <property type="project" value="TreeGrafter"/>
</dbReference>
<comment type="subcellular location">
    <subcellularLocation>
        <location evidence="1">Membrane</location>
        <topology evidence="1">Multi-pass membrane protein</topology>
    </subcellularLocation>
</comment>
<feature type="domain" description="NfeD integral membrane" evidence="8">
    <location>
        <begin position="411"/>
        <end position="545"/>
    </location>
</feature>
<organism evidence="10 11">
    <name type="scientific">Poriferisphaera corsica</name>
    <dbReference type="NCBI Taxonomy" id="2528020"/>
    <lineage>
        <taxon>Bacteria</taxon>
        <taxon>Pseudomonadati</taxon>
        <taxon>Planctomycetota</taxon>
        <taxon>Phycisphaerae</taxon>
        <taxon>Phycisphaerales</taxon>
        <taxon>Phycisphaeraceae</taxon>
        <taxon>Poriferisphaera</taxon>
    </lineage>
</organism>
<evidence type="ECO:0000256" key="1">
    <source>
        <dbReference type="ARBA" id="ARBA00004141"/>
    </source>
</evidence>
<evidence type="ECO:0000259" key="9">
    <source>
        <dbReference type="Pfam" id="PF25145"/>
    </source>
</evidence>
<keyword evidence="3 6" id="KW-1133">Transmembrane helix</keyword>
<evidence type="ECO:0000313" key="10">
    <source>
        <dbReference type="EMBL" id="QDU35481.1"/>
    </source>
</evidence>
<feature type="domain" description="NfeD1b N-terminal" evidence="9">
    <location>
        <begin position="131"/>
        <end position="276"/>
    </location>
</feature>
<feature type="region of interest" description="Disordered" evidence="5">
    <location>
        <begin position="30"/>
        <end position="126"/>
    </location>
</feature>
<feature type="transmembrane region" description="Helical" evidence="6">
    <location>
        <begin position="523"/>
        <end position="544"/>
    </location>
</feature>